<feature type="repeat" description="WD" evidence="3">
    <location>
        <begin position="601"/>
        <end position="642"/>
    </location>
</feature>
<dbReference type="SUPFAM" id="SSF50998">
    <property type="entry name" value="Quinoprotein alcohol dehydrogenase-like"/>
    <property type="match status" value="1"/>
</dbReference>
<feature type="repeat" description="WD" evidence="3">
    <location>
        <begin position="811"/>
        <end position="852"/>
    </location>
</feature>
<dbReference type="InterPro" id="IPR020472">
    <property type="entry name" value="WD40_PAC1"/>
</dbReference>
<proteinExistence type="predicted"/>
<name>B2J4D1_NOSP7</name>
<feature type="repeat" description="WD" evidence="3">
    <location>
        <begin position="566"/>
        <end position="600"/>
    </location>
</feature>
<dbReference type="EMBL" id="CP001037">
    <property type="protein sequence ID" value="ACC83621.1"/>
    <property type="molecule type" value="Genomic_DNA"/>
</dbReference>
<dbReference type="SUPFAM" id="SSF52540">
    <property type="entry name" value="P-loop containing nucleoside triphosphate hydrolases"/>
    <property type="match status" value="1"/>
</dbReference>
<dbReference type="Pfam" id="PF00400">
    <property type="entry name" value="WD40"/>
    <property type="match status" value="5"/>
</dbReference>
<evidence type="ECO:0000313" key="5">
    <source>
        <dbReference type="EMBL" id="ACC83621.1"/>
    </source>
</evidence>
<dbReference type="FunFam" id="2.130.10.10:FF:000228">
    <property type="entry name" value="COMPASS-like H3K4 histone methylase component WDR5A"/>
    <property type="match status" value="1"/>
</dbReference>
<dbReference type="PANTHER" id="PTHR19848">
    <property type="entry name" value="WD40 REPEAT PROTEIN"/>
    <property type="match status" value="1"/>
</dbReference>
<dbReference type="InterPro" id="IPR015943">
    <property type="entry name" value="WD40/YVTN_repeat-like_dom_sf"/>
</dbReference>
<dbReference type="SMART" id="SM00320">
    <property type="entry name" value="WD40"/>
    <property type="match status" value="14"/>
</dbReference>
<feature type="repeat" description="WD" evidence="3">
    <location>
        <begin position="980"/>
        <end position="1021"/>
    </location>
</feature>
<dbReference type="InterPro" id="IPR011047">
    <property type="entry name" value="Quinoprotein_ADH-like_sf"/>
</dbReference>
<feature type="repeat" description="WD" evidence="3">
    <location>
        <begin position="643"/>
        <end position="684"/>
    </location>
</feature>
<dbReference type="eggNOG" id="COG2319">
    <property type="taxonomic scope" value="Bacteria"/>
</dbReference>
<reference evidence="6" key="1">
    <citation type="submission" date="2008-04" db="EMBL/GenBank/DDBJ databases">
        <title>Complete sequence of chromosome of Nostoc punctiforme ATCC 29133.</title>
        <authorList>
            <consortium name="US DOE Joint Genome Institute"/>
            <person name="Copeland A."/>
            <person name="Lucas S."/>
            <person name="Lapidus A."/>
            <person name="Glavina del Rio T."/>
            <person name="Dalin E."/>
            <person name="Tice H."/>
            <person name="Pitluck S."/>
            <person name="Chain P."/>
            <person name="Malfatti S."/>
            <person name="Shin M."/>
            <person name="Vergez L."/>
            <person name="Schmutz J."/>
            <person name="Larimer F."/>
            <person name="Land M."/>
            <person name="Hauser L."/>
            <person name="Kyrpides N."/>
            <person name="Kim E."/>
            <person name="Meeks J.C."/>
            <person name="Elhai J."/>
            <person name="Campbell E.L."/>
            <person name="Thiel T."/>
            <person name="Longmire J."/>
            <person name="Potts M."/>
            <person name="Atlas R."/>
        </authorList>
    </citation>
    <scope>NUCLEOTIDE SEQUENCE [LARGE SCALE GENOMIC DNA]</scope>
    <source>
        <strain evidence="6">ATCC 29133 / PCC 73102</strain>
    </source>
</reference>
<feature type="repeat" description="WD" evidence="3">
    <location>
        <begin position="853"/>
        <end position="895"/>
    </location>
</feature>
<keyword evidence="1 3" id="KW-0853">WD repeat</keyword>
<dbReference type="SUPFAM" id="SSF50978">
    <property type="entry name" value="WD40 repeat-like"/>
    <property type="match status" value="1"/>
</dbReference>
<dbReference type="AlphaFoldDB" id="B2J4D1"/>
<evidence type="ECO:0000256" key="1">
    <source>
        <dbReference type="ARBA" id="ARBA00022574"/>
    </source>
</evidence>
<dbReference type="PhylomeDB" id="B2J4D1"/>
<dbReference type="KEGG" id="npu:Npun_F5300"/>
<sequence>MTLQNWRRKRGVALTTKGLQKIKAAKHQSEAKENFGNRYTLEEMSARSGLYSATISKVLNREGGVDKQTIEKLFSAFNLKIDKNDYLSSINRLDWGEAIFNSAFYGRTEELTTLEEWILNEHCRLVSLLGIGGIGKTTLSIKLAQQIQDNFEYVIWRSLREAPPITIILSNLIQFLSDEQETESNLPENFSDKVSRLLYYLQNHRCLVILDNAESILRSGSRAGLYREGYEEYGELFRRIGEATHQSCLILTSREKPKEVALLEGQAIPVRSLPLSGLKIAEGQEILKLKGLSAVEDEWKVMIERYGGNPLALKIVATTIKDIFGGNVTEFLQQDTAVFGDIRDVLEQQFERLSDLEKDIMYWLAINRESVTLSELREDIISPVAQSKLLEAVESLGRRSLIEKATPTLIGKTGLLFTLQPVVMEYVTSSLIEQVCEEILTQNIYLFRSKALTKATAKEYVRDTQIRFIIKPVIDGLLTAFRSKKNLENHLAQILTTLREISPLEQSYTAGNVFNLLYHLETDLSSYDFSYLTIWQADLQHIKLHNVNFAYAHLAKCVFIETFGGIFSVAFSPNGKLLATGDTNGEIRLYEVANSQQLMTCKGHTGWVWSVTFSPDGQVLASGSNDQTIKLWDISNGQCLKTLEGHSGGVRSVTFNPDSQLLASGSDDQTVKLWNISTGKCLKTLQENGCSIWSVAFNPKGDVLASGNDDYKVRLWDINSNSCIHTLEGHTQRVYSVCFSPDGNTIASASHDQTVKLWDTSTGKYIKTLQGHTDLVHSVTFSVDGSALVSCGDDQTVRVWDFVSGQCLKTLQGHKSRVWSLAICINQNICASSSDDQTVKLWNMSTGRCIKTFQGYNNGIWSVAVSPTDNNILASGSNDQTVTLWDITAGKCIKTLREHGRRVTSVGFSPDAHLLASGSEDQTVRLWDLSTSKCLKILKGHSNRVTSVTFSADSYFLASGSDDQTIRIWDITTGQCLNALREHSGRTWSVTFSPDSHVLASGSHDQTVKLWDVRTGRCLHTLQGHTEWVWGVAFSPNGGMLASGSGDQTIKLWDVSTGQCIRTLQDHTNTVYSVAFSSDGRILASGSGDQTVKLWDVNTGSCLRTLLGHTRWVWSVTFRSDDQTVVSCSEDETIKIWDVQTGECLKTLKSKNPYEGMNITSISGLTESQKDTLKALGAVEY</sequence>
<dbReference type="GO" id="GO:0043531">
    <property type="term" value="F:ADP binding"/>
    <property type="evidence" value="ECO:0007669"/>
    <property type="project" value="InterPro"/>
</dbReference>
<reference evidence="5 6" key="2">
    <citation type="journal article" date="2013" name="Plant Physiol.">
        <title>A Nostoc punctiforme Sugar Transporter Necessary to Establish a Cyanobacterium-Plant Symbiosis.</title>
        <authorList>
            <person name="Ekman M."/>
            <person name="Picossi S."/>
            <person name="Campbell E.L."/>
            <person name="Meeks J.C."/>
            <person name="Flores E."/>
        </authorList>
    </citation>
    <scope>NUCLEOTIDE SEQUENCE [LARGE SCALE GENOMIC DNA]</scope>
    <source>
        <strain evidence="6">ATCC 29133 / PCC 73102</strain>
    </source>
</reference>
<dbReference type="CDD" id="cd00200">
    <property type="entry name" value="WD40"/>
    <property type="match status" value="2"/>
</dbReference>
<keyword evidence="6" id="KW-1185">Reference proteome</keyword>
<evidence type="ECO:0000256" key="3">
    <source>
        <dbReference type="PROSITE-ProRule" id="PRU00221"/>
    </source>
</evidence>
<accession>B2J4D1</accession>
<dbReference type="Gene3D" id="2.130.10.10">
    <property type="entry name" value="YVTN repeat-like/Quinoprotein amine dehydrogenase"/>
    <property type="match status" value="6"/>
</dbReference>
<dbReference type="HOGENOM" id="CLU_005071_2_0_3"/>
<feature type="repeat" description="WD" evidence="3">
    <location>
        <begin position="769"/>
        <end position="810"/>
    </location>
</feature>
<dbReference type="InterPro" id="IPR001680">
    <property type="entry name" value="WD40_rpt"/>
</dbReference>
<feature type="repeat" description="WD" evidence="3">
    <location>
        <begin position="1106"/>
        <end position="1147"/>
    </location>
</feature>
<evidence type="ECO:0000256" key="2">
    <source>
        <dbReference type="ARBA" id="ARBA00022737"/>
    </source>
</evidence>
<feature type="repeat" description="WD" evidence="3">
    <location>
        <begin position="938"/>
        <end position="979"/>
    </location>
</feature>
<dbReference type="InterPro" id="IPR019775">
    <property type="entry name" value="WD40_repeat_CS"/>
</dbReference>
<feature type="repeat" description="WD" evidence="3">
    <location>
        <begin position="1064"/>
        <end position="1105"/>
    </location>
</feature>
<feature type="repeat" description="WD" evidence="3">
    <location>
        <begin position="685"/>
        <end position="726"/>
    </location>
</feature>
<dbReference type="PROSITE" id="PS50082">
    <property type="entry name" value="WD_REPEATS_2"/>
    <property type="match status" value="14"/>
</dbReference>
<feature type="repeat" description="WD" evidence="3">
    <location>
        <begin position="896"/>
        <end position="937"/>
    </location>
</feature>
<dbReference type="PROSITE" id="PS50294">
    <property type="entry name" value="WD_REPEATS_REGION"/>
    <property type="match status" value="13"/>
</dbReference>
<organism evidence="5 6">
    <name type="scientific">Nostoc punctiforme (strain ATCC 29133 / PCC 73102)</name>
    <dbReference type="NCBI Taxonomy" id="63737"/>
    <lineage>
        <taxon>Bacteria</taxon>
        <taxon>Bacillati</taxon>
        <taxon>Cyanobacteriota</taxon>
        <taxon>Cyanophyceae</taxon>
        <taxon>Nostocales</taxon>
        <taxon>Nostocaceae</taxon>
        <taxon>Nostoc</taxon>
    </lineage>
</organism>
<keyword evidence="2" id="KW-0677">Repeat</keyword>
<dbReference type="Proteomes" id="UP000001191">
    <property type="component" value="Chromosome"/>
</dbReference>
<dbReference type="RefSeq" id="WP_012411572.1">
    <property type="nucleotide sequence ID" value="NC_010628.1"/>
</dbReference>
<dbReference type="Pfam" id="PF00931">
    <property type="entry name" value="NB-ARC"/>
    <property type="match status" value="1"/>
</dbReference>
<feature type="repeat" description="WD" evidence="3">
    <location>
        <begin position="727"/>
        <end position="768"/>
    </location>
</feature>
<dbReference type="EnsemblBacteria" id="ACC83621">
    <property type="protein sequence ID" value="ACC83621"/>
    <property type="gene ID" value="Npun_F5300"/>
</dbReference>
<feature type="repeat" description="WD" evidence="3">
    <location>
        <begin position="1022"/>
        <end position="1063"/>
    </location>
</feature>
<dbReference type="InterPro" id="IPR002182">
    <property type="entry name" value="NB-ARC"/>
</dbReference>
<evidence type="ECO:0000259" key="4">
    <source>
        <dbReference type="Pfam" id="PF00931"/>
    </source>
</evidence>
<dbReference type="PRINTS" id="PR00364">
    <property type="entry name" value="DISEASERSIST"/>
</dbReference>
<dbReference type="Pfam" id="PF25173">
    <property type="entry name" value="Beta-prop_WDR3_1st"/>
    <property type="match status" value="2"/>
</dbReference>
<dbReference type="eggNOG" id="COG3903">
    <property type="taxonomic scope" value="Bacteria"/>
</dbReference>
<dbReference type="OrthoDB" id="567898at2"/>
<dbReference type="InterPro" id="IPR027417">
    <property type="entry name" value="P-loop_NTPase"/>
</dbReference>
<dbReference type="PRINTS" id="PR00320">
    <property type="entry name" value="GPROTEINBRPT"/>
</dbReference>
<feature type="domain" description="NB-ARC" evidence="4">
    <location>
        <begin position="110"/>
        <end position="212"/>
    </location>
</feature>
<gene>
    <name evidence="5" type="ordered locus">Npun_F5300</name>
</gene>
<evidence type="ECO:0000313" key="6">
    <source>
        <dbReference type="Proteomes" id="UP000001191"/>
    </source>
</evidence>
<dbReference type="PROSITE" id="PS00678">
    <property type="entry name" value="WD_REPEATS_1"/>
    <property type="match status" value="13"/>
</dbReference>
<dbReference type="PANTHER" id="PTHR19848:SF8">
    <property type="entry name" value="F-BOX AND WD REPEAT DOMAIN CONTAINING 7"/>
    <property type="match status" value="1"/>
</dbReference>
<dbReference type="Gene3D" id="3.40.50.300">
    <property type="entry name" value="P-loop containing nucleotide triphosphate hydrolases"/>
    <property type="match status" value="1"/>
</dbReference>
<dbReference type="InterPro" id="IPR036322">
    <property type="entry name" value="WD40_repeat_dom_sf"/>
</dbReference>
<protein>
    <submittedName>
        <fullName evidence="5">WD-40 repeat protein</fullName>
    </submittedName>
</protein>